<evidence type="ECO:0000256" key="3">
    <source>
        <dbReference type="ARBA" id="ARBA00022553"/>
    </source>
</evidence>
<dbReference type="Gene3D" id="1.10.287.130">
    <property type="match status" value="1"/>
</dbReference>
<dbReference type="InterPro" id="IPR036890">
    <property type="entry name" value="HATPase_C_sf"/>
</dbReference>
<feature type="domain" description="Response regulatory" evidence="12">
    <location>
        <begin position="1031"/>
        <end position="1152"/>
    </location>
</feature>
<evidence type="ECO:0000313" key="14">
    <source>
        <dbReference type="Proteomes" id="UP001371218"/>
    </source>
</evidence>
<dbReference type="SUPFAM" id="SSF47384">
    <property type="entry name" value="Homodimeric domain of signal transducing histidine kinase"/>
    <property type="match status" value="1"/>
</dbReference>
<dbReference type="InterPro" id="IPR003018">
    <property type="entry name" value="GAF"/>
</dbReference>
<evidence type="ECO:0000256" key="8">
    <source>
        <dbReference type="SAM" id="Coils"/>
    </source>
</evidence>
<dbReference type="InterPro" id="IPR005467">
    <property type="entry name" value="His_kinase_dom"/>
</dbReference>
<evidence type="ECO:0000256" key="1">
    <source>
        <dbReference type="ARBA" id="ARBA00000085"/>
    </source>
</evidence>
<dbReference type="InterPro" id="IPR004358">
    <property type="entry name" value="Sig_transdc_His_kin-like_C"/>
</dbReference>
<dbReference type="Pfam" id="PF13185">
    <property type="entry name" value="GAF_2"/>
    <property type="match status" value="1"/>
</dbReference>
<evidence type="ECO:0000256" key="4">
    <source>
        <dbReference type="ARBA" id="ARBA00022679"/>
    </source>
</evidence>
<dbReference type="InterPro" id="IPR011006">
    <property type="entry name" value="CheY-like_superfamily"/>
</dbReference>
<feature type="compositionally biased region" description="Low complexity" evidence="9">
    <location>
        <begin position="713"/>
        <end position="732"/>
    </location>
</feature>
<feature type="domain" description="Histidine kinase" evidence="11">
    <location>
        <begin position="487"/>
        <end position="708"/>
    </location>
</feature>
<feature type="modified residue" description="4-aspartylphosphate" evidence="7">
    <location>
        <position position="812"/>
    </location>
</feature>
<feature type="transmembrane region" description="Helical" evidence="10">
    <location>
        <begin position="22"/>
        <end position="44"/>
    </location>
</feature>
<dbReference type="EMBL" id="JBBUTG010000013">
    <property type="protein sequence ID" value="MEK8033029.1"/>
    <property type="molecule type" value="Genomic_DNA"/>
</dbReference>
<feature type="domain" description="Response regulatory" evidence="12">
    <location>
        <begin position="763"/>
        <end position="876"/>
    </location>
</feature>
<dbReference type="CDD" id="cd00156">
    <property type="entry name" value="REC"/>
    <property type="match status" value="1"/>
</dbReference>
<dbReference type="InterPro" id="IPR036097">
    <property type="entry name" value="HisK_dim/P_sf"/>
</dbReference>
<dbReference type="SMART" id="SM00387">
    <property type="entry name" value="HATPase_c"/>
    <property type="match status" value="1"/>
</dbReference>
<feature type="modified residue" description="4-aspartylphosphate" evidence="7">
    <location>
        <position position="1085"/>
    </location>
</feature>
<dbReference type="SUPFAM" id="SSF52172">
    <property type="entry name" value="CheY-like"/>
    <property type="match status" value="3"/>
</dbReference>
<dbReference type="SUPFAM" id="SSF55874">
    <property type="entry name" value="ATPase domain of HSP90 chaperone/DNA topoisomerase II/histidine kinase"/>
    <property type="match status" value="1"/>
</dbReference>
<dbReference type="InterPro" id="IPR003661">
    <property type="entry name" value="HisK_dim/P_dom"/>
</dbReference>
<dbReference type="CDD" id="cd19410">
    <property type="entry name" value="HK9-like_sensor"/>
    <property type="match status" value="1"/>
</dbReference>
<dbReference type="Gene3D" id="3.30.565.10">
    <property type="entry name" value="Histidine kinase-like ATPase, C-terminal domain"/>
    <property type="match status" value="1"/>
</dbReference>
<dbReference type="Gene3D" id="3.40.50.2300">
    <property type="match status" value="3"/>
</dbReference>
<dbReference type="EC" id="2.7.13.3" evidence="2"/>
<dbReference type="InterPro" id="IPR003594">
    <property type="entry name" value="HATPase_dom"/>
</dbReference>
<organism evidence="13 14">
    <name type="scientific">Ideonella lacteola</name>
    <dbReference type="NCBI Taxonomy" id="2984193"/>
    <lineage>
        <taxon>Bacteria</taxon>
        <taxon>Pseudomonadati</taxon>
        <taxon>Pseudomonadota</taxon>
        <taxon>Betaproteobacteria</taxon>
        <taxon>Burkholderiales</taxon>
        <taxon>Sphaerotilaceae</taxon>
        <taxon>Ideonella</taxon>
    </lineage>
</organism>
<evidence type="ECO:0000259" key="12">
    <source>
        <dbReference type="PROSITE" id="PS50110"/>
    </source>
</evidence>
<dbReference type="Pfam" id="PF00072">
    <property type="entry name" value="Response_reg"/>
    <property type="match status" value="3"/>
</dbReference>
<accession>A0ABU9BV57</accession>
<dbReference type="SUPFAM" id="SSF55781">
    <property type="entry name" value="GAF domain-like"/>
    <property type="match status" value="1"/>
</dbReference>
<keyword evidence="3 7" id="KW-0597">Phosphoprotein</keyword>
<sequence>MPQRLIARAARAMALPTGWSGWLPPLTVIGFGVAILAVVVIALFSYQADLSRSAAAQALSSSNEAIRQVQALASTVKDAETGQRGFLLTGAEQYLQPYENARAQVGNQFRMLRDLLGESERLPIDALEKLVNEKLEELRQTIALKREGKEALAMDAVRSDLGRELMDRIRASIGAMEAEQRELFRVRRDEWVEAVWMLRMVTWGGAGTLLALILVAALMTSRDYRAREIESWLKAGQTGVGQSLEGDLRLDHMGQKVLSFLADFLGAQVGAIYVVERSGQLRRMASHAISSLMDREAVAPGQGLLGQAVKDRRAMHVTDVPAGYLNVSSSIGSASPCELLLQPASVDGVVHCVLELGFFRPVRAEHRELLARISETLAMATRASKDRTRMEELLEETQRQAEELQAQQEELRVSNEELEEQGRALRESQVRLENQQAELEQTNTQLEEQAERLAAQKNELARAQGELQQRADDLERANQYKSEFLANMSHELRTPLNSTLILAKLLADNKAGNLNEEQVKFAQTIASAGNDLLTLINDILDLSKIEAGKVEVQLETVAVQRLVHSMSATFEPQARHRGLAFEVSVDPQVPASFVTDDMRCGQVLKNLLSNALKFTEKGGVSLRVSSDASAGTLSFAVHDSGIGIAEHQREIIFEAFRQADGSTHRKYGGTGLGLSIARDLARLLGGDIEVQSTPGRGSVFTLTLPVQPLPAGQGVAAAPAPTSAAPAARPIAAPRPTPAASPTPAHEPALDDDRDRLDAETRRILVIEDDLHFAEILRDLIRELGFQCLLAHTAGDGLAAAVRYLPNAILLDINLPDHSGLGVLDQLKRNSATRHIPVHVTSVADYAHEALEMGAVGYALKPVKREELIEALRRLEKRFTQGLRRVLVVEDDARQRESVAQLLASSDVQILGADSAAEALRQLGETTFDCMVLDLNLPDLSGYELLEKMAEQDSVSFPPVIVYTGRSLTTDQEQQLRRFSKAIIVKDARSPERLLDEVTLFLHQVEANLPADRQRMLKAARNRETALEGRRVLIVEDDVRNIFALSAVLEPKGMKVEIARNGLEALERLAAPVTRAEAIHLVLMDVMMPEMDGLTAMREIRKRPELAKLPIIALTAKAMKDDQEKCLAAGANDYIAKPLDVEKLLSLIRVWMPK</sequence>
<dbReference type="SMART" id="SM00448">
    <property type="entry name" value="REC"/>
    <property type="match status" value="3"/>
</dbReference>
<name>A0ABU9BV57_9BURK</name>
<dbReference type="CDD" id="cd17546">
    <property type="entry name" value="REC_hyHK_CKI1_RcsC-like"/>
    <property type="match status" value="1"/>
</dbReference>
<dbReference type="PANTHER" id="PTHR45339:SF1">
    <property type="entry name" value="HYBRID SIGNAL TRANSDUCTION HISTIDINE KINASE J"/>
    <property type="match status" value="1"/>
</dbReference>
<evidence type="ECO:0000256" key="9">
    <source>
        <dbReference type="SAM" id="MobiDB-lite"/>
    </source>
</evidence>
<proteinExistence type="predicted"/>
<evidence type="ECO:0000259" key="11">
    <source>
        <dbReference type="PROSITE" id="PS50109"/>
    </source>
</evidence>
<feature type="modified residue" description="4-aspartylphosphate" evidence="7">
    <location>
        <position position="934"/>
    </location>
</feature>
<evidence type="ECO:0000313" key="13">
    <source>
        <dbReference type="EMBL" id="MEK8033029.1"/>
    </source>
</evidence>
<keyword evidence="14" id="KW-1185">Reference proteome</keyword>
<feature type="transmembrane region" description="Helical" evidence="10">
    <location>
        <begin position="196"/>
        <end position="219"/>
    </location>
</feature>
<evidence type="ECO:0000256" key="2">
    <source>
        <dbReference type="ARBA" id="ARBA00012438"/>
    </source>
</evidence>
<dbReference type="Proteomes" id="UP001371218">
    <property type="component" value="Unassembled WGS sequence"/>
</dbReference>
<evidence type="ECO:0000256" key="7">
    <source>
        <dbReference type="PROSITE-ProRule" id="PRU00169"/>
    </source>
</evidence>
<keyword evidence="10" id="KW-1133">Transmembrane helix</keyword>
<dbReference type="InterPro" id="IPR001789">
    <property type="entry name" value="Sig_transdc_resp-reg_receiver"/>
</dbReference>
<dbReference type="Pfam" id="PF02518">
    <property type="entry name" value="HATPase_c"/>
    <property type="match status" value="1"/>
</dbReference>
<dbReference type="Pfam" id="PF05227">
    <property type="entry name" value="CHASE3"/>
    <property type="match status" value="1"/>
</dbReference>
<comment type="catalytic activity">
    <reaction evidence="1">
        <text>ATP + protein L-histidine = ADP + protein N-phospho-L-histidine.</text>
        <dbReference type="EC" id="2.7.13.3"/>
    </reaction>
</comment>
<dbReference type="PANTHER" id="PTHR45339">
    <property type="entry name" value="HYBRID SIGNAL TRANSDUCTION HISTIDINE KINASE J"/>
    <property type="match status" value="1"/>
</dbReference>
<dbReference type="PRINTS" id="PR00344">
    <property type="entry name" value="BCTRLSENSOR"/>
</dbReference>
<gene>
    <name evidence="13" type="ORF">AACH06_19575</name>
</gene>
<comment type="caution">
    <text evidence="13">The sequence shown here is derived from an EMBL/GenBank/DDBJ whole genome shotgun (WGS) entry which is preliminary data.</text>
</comment>
<keyword evidence="5" id="KW-0418">Kinase</keyword>
<keyword evidence="10" id="KW-0472">Membrane</keyword>
<dbReference type="Pfam" id="PF00512">
    <property type="entry name" value="HisKA"/>
    <property type="match status" value="1"/>
</dbReference>
<feature type="coiled-coil region" evidence="8">
    <location>
        <begin position="380"/>
        <end position="477"/>
    </location>
</feature>
<dbReference type="SMART" id="SM00388">
    <property type="entry name" value="HisKA"/>
    <property type="match status" value="1"/>
</dbReference>
<evidence type="ECO:0000256" key="6">
    <source>
        <dbReference type="ARBA" id="ARBA00023012"/>
    </source>
</evidence>
<dbReference type="PROSITE" id="PS50109">
    <property type="entry name" value="HIS_KIN"/>
    <property type="match status" value="1"/>
</dbReference>
<dbReference type="PROSITE" id="PS50110">
    <property type="entry name" value="RESPONSE_REGULATORY"/>
    <property type="match status" value="3"/>
</dbReference>
<dbReference type="Gene3D" id="3.30.450.40">
    <property type="match status" value="1"/>
</dbReference>
<evidence type="ECO:0000256" key="10">
    <source>
        <dbReference type="SAM" id="Phobius"/>
    </source>
</evidence>
<keyword evidence="4" id="KW-0808">Transferase</keyword>
<dbReference type="InterPro" id="IPR007891">
    <property type="entry name" value="CHASE3"/>
</dbReference>
<keyword evidence="10" id="KW-0812">Transmembrane</keyword>
<dbReference type="InterPro" id="IPR029016">
    <property type="entry name" value="GAF-like_dom_sf"/>
</dbReference>
<reference evidence="13 14" key="1">
    <citation type="submission" date="2024-04" db="EMBL/GenBank/DDBJ databases">
        <title>Novel species of the genus Ideonella isolated from streams.</title>
        <authorList>
            <person name="Lu H."/>
        </authorList>
    </citation>
    <scope>NUCLEOTIDE SEQUENCE [LARGE SCALE GENOMIC DNA]</scope>
    <source>
        <strain evidence="13 14">DXS29W</strain>
    </source>
</reference>
<protein>
    <recommendedName>
        <fullName evidence="2">histidine kinase</fullName>
        <ecNumber evidence="2">2.7.13.3</ecNumber>
    </recommendedName>
</protein>
<dbReference type="CDD" id="cd00082">
    <property type="entry name" value="HisKA"/>
    <property type="match status" value="1"/>
</dbReference>
<keyword evidence="8" id="KW-0175">Coiled coil</keyword>
<evidence type="ECO:0000256" key="5">
    <source>
        <dbReference type="ARBA" id="ARBA00022777"/>
    </source>
</evidence>
<feature type="domain" description="Response regulatory" evidence="12">
    <location>
        <begin position="885"/>
        <end position="1001"/>
    </location>
</feature>
<dbReference type="CDD" id="cd16922">
    <property type="entry name" value="HATPase_EvgS-ArcB-TorS-like"/>
    <property type="match status" value="1"/>
</dbReference>
<keyword evidence="6" id="KW-0902">Two-component regulatory system</keyword>
<feature type="region of interest" description="Disordered" evidence="9">
    <location>
        <begin position="713"/>
        <end position="754"/>
    </location>
</feature>